<dbReference type="KEGG" id="nwr:E3U44_08595"/>
<keyword evidence="3" id="KW-1185">Reference proteome</keyword>
<evidence type="ECO:0000259" key="1">
    <source>
        <dbReference type="Pfam" id="PF13358"/>
    </source>
</evidence>
<gene>
    <name evidence="2" type="ORF">E3U44_08595</name>
</gene>
<dbReference type="AlphaFoldDB" id="A0A4P7BZC6"/>
<evidence type="ECO:0000313" key="2">
    <source>
        <dbReference type="EMBL" id="QBQ54560.1"/>
    </source>
</evidence>
<organism evidence="2 3">
    <name type="scientific">Nitrosococcus wardiae</name>
    <dbReference type="NCBI Taxonomy" id="1814290"/>
    <lineage>
        <taxon>Bacteria</taxon>
        <taxon>Pseudomonadati</taxon>
        <taxon>Pseudomonadota</taxon>
        <taxon>Gammaproteobacteria</taxon>
        <taxon>Chromatiales</taxon>
        <taxon>Chromatiaceae</taxon>
        <taxon>Nitrosococcus</taxon>
    </lineage>
</organism>
<proteinExistence type="predicted"/>
<reference evidence="2 3" key="1">
    <citation type="submission" date="2019-03" db="EMBL/GenBank/DDBJ databases">
        <title>The genome sequence of Nitrosococcus wardiae strain D1FHST reveals the archetypal metabolic capacity of ammonia-oxidizing Gammaproteobacteria.</title>
        <authorList>
            <person name="Wang L."/>
            <person name="Lim C.K."/>
            <person name="Hanson T.E."/>
            <person name="Dang H."/>
            <person name="Klotz M.G."/>
        </authorList>
    </citation>
    <scope>NUCLEOTIDE SEQUENCE [LARGE SCALE GENOMIC DNA]</scope>
    <source>
        <strain evidence="2 3">D1FHS</strain>
    </source>
</reference>
<dbReference type="Proteomes" id="UP000294325">
    <property type="component" value="Chromosome"/>
</dbReference>
<dbReference type="PANTHER" id="PTHR46564">
    <property type="entry name" value="TRANSPOSASE"/>
    <property type="match status" value="1"/>
</dbReference>
<dbReference type="Pfam" id="PF13358">
    <property type="entry name" value="DDE_3"/>
    <property type="match status" value="1"/>
</dbReference>
<dbReference type="RefSeq" id="WP_134357757.1">
    <property type="nucleotide sequence ID" value="NZ_CP038033.1"/>
</dbReference>
<evidence type="ECO:0000313" key="3">
    <source>
        <dbReference type="Proteomes" id="UP000294325"/>
    </source>
</evidence>
<dbReference type="OrthoDB" id="5762865at2"/>
<name>A0A4P7BZC6_9GAMM</name>
<accession>A0A4P7BZC6</accession>
<protein>
    <submittedName>
        <fullName evidence="2">Transposase</fullName>
    </submittedName>
</protein>
<dbReference type="InterPro" id="IPR038717">
    <property type="entry name" value="Tc1-like_DDE_dom"/>
</dbReference>
<dbReference type="InterPro" id="IPR036397">
    <property type="entry name" value="RNaseH_sf"/>
</dbReference>
<feature type="domain" description="Tc1-like transposase DDE" evidence="1">
    <location>
        <begin position="22"/>
        <end position="139"/>
    </location>
</feature>
<dbReference type="Gene3D" id="3.30.420.10">
    <property type="entry name" value="Ribonuclease H-like superfamily/Ribonuclease H"/>
    <property type="match status" value="1"/>
</dbReference>
<dbReference type="GO" id="GO:0003676">
    <property type="term" value="F:nucleic acid binding"/>
    <property type="evidence" value="ECO:0007669"/>
    <property type="project" value="InterPro"/>
</dbReference>
<dbReference type="PANTHER" id="PTHR46564:SF1">
    <property type="entry name" value="TRANSPOSASE"/>
    <property type="match status" value="1"/>
</dbReference>
<dbReference type="EMBL" id="CP038033">
    <property type="protein sequence ID" value="QBQ54560.1"/>
    <property type="molecule type" value="Genomic_DNA"/>
</dbReference>
<sequence>MKQRWLEYWVEVSLCSPEDFIVLEETGAVLNLTPAYGRAPQGQRAYGKKPTTQGERISTIGALSRDGVLPAMCFEGTLNGPVFLYDVEHFLWPHLHEGKVVILDNAAAHRDEEAIEPIEQTGARVVSLPPYPPELNPIE</sequence>